<reference evidence="2" key="1">
    <citation type="submission" date="2023-10" db="EMBL/GenBank/DDBJ databases">
        <title>Genome assembly of Pristionchus species.</title>
        <authorList>
            <person name="Yoshida K."/>
            <person name="Sommer R.J."/>
        </authorList>
    </citation>
    <scope>NUCLEOTIDE SEQUENCE</scope>
    <source>
        <strain evidence="2">RS0144</strain>
    </source>
</reference>
<name>A0AAV5U4X2_9BILA</name>
<organism evidence="2 3">
    <name type="scientific">Pristionchus entomophagus</name>
    <dbReference type="NCBI Taxonomy" id="358040"/>
    <lineage>
        <taxon>Eukaryota</taxon>
        <taxon>Metazoa</taxon>
        <taxon>Ecdysozoa</taxon>
        <taxon>Nematoda</taxon>
        <taxon>Chromadorea</taxon>
        <taxon>Rhabditida</taxon>
        <taxon>Rhabditina</taxon>
        <taxon>Diplogasteromorpha</taxon>
        <taxon>Diplogasteroidea</taxon>
        <taxon>Neodiplogasteridae</taxon>
        <taxon>Pristionchus</taxon>
    </lineage>
</organism>
<gene>
    <name evidence="2" type="ORF">PENTCL1PPCAC_23736</name>
</gene>
<keyword evidence="3" id="KW-1185">Reference proteome</keyword>
<dbReference type="AlphaFoldDB" id="A0AAV5U4X2"/>
<feature type="non-terminal residue" evidence="2">
    <location>
        <position position="270"/>
    </location>
</feature>
<evidence type="ECO:0000256" key="1">
    <source>
        <dbReference type="SAM" id="MobiDB-lite"/>
    </source>
</evidence>
<feature type="compositionally biased region" description="Basic and acidic residues" evidence="1">
    <location>
        <begin position="51"/>
        <end position="75"/>
    </location>
</feature>
<accession>A0AAV5U4X2</accession>
<feature type="non-terminal residue" evidence="2">
    <location>
        <position position="1"/>
    </location>
</feature>
<evidence type="ECO:0000313" key="2">
    <source>
        <dbReference type="EMBL" id="GMT01562.1"/>
    </source>
</evidence>
<sequence length="270" mass="29657">ANDCMGNSVAREDRAISPLSAWGDRYEEFANGRYDIATPPPQRATVLPAKLDRSHVSARRRDSLELARLDAERRTNSAHSQQAKTEKKKKKKTIKAADAPLAVRLFDKASEFPSTYSLVPYPHDPPIHSPVHPNEFGLDAPVPGLLPRRKKTVAVVAAVDPFAGRKPWSAPTLPPPEPEEFIHSRKRQTRSEVLEIAPAPLAVPIVQPRRTDAVRVGKPVNPPVNPARLLVFEQGARRSSSVPRSTSSDQLMKPPPKRTQSDIGDASGIV</sequence>
<dbReference type="EMBL" id="BTSX01000005">
    <property type="protein sequence ID" value="GMT01562.1"/>
    <property type="molecule type" value="Genomic_DNA"/>
</dbReference>
<comment type="caution">
    <text evidence="2">The sequence shown here is derived from an EMBL/GenBank/DDBJ whole genome shotgun (WGS) entry which is preliminary data.</text>
</comment>
<dbReference type="Proteomes" id="UP001432027">
    <property type="component" value="Unassembled WGS sequence"/>
</dbReference>
<evidence type="ECO:0000313" key="3">
    <source>
        <dbReference type="Proteomes" id="UP001432027"/>
    </source>
</evidence>
<feature type="compositionally biased region" description="Low complexity" evidence="1">
    <location>
        <begin position="237"/>
        <end position="248"/>
    </location>
</feature>
<feature type="region of interest" description="Disordered" evidence="1">
    <location>
        <begin position="231"/>
        <end position="270"/>
    </location>
</feature>
<protein>
    <submittedName>
        <fullName evidence="2">Uncharacterized protein</fullName>
    </submittedName>
</protein>
<proteinExistence type="predicted"/>
<feature type="region of interest" description="Disordered" evidence="1">
    <location>
        <begin position="51"/>
        <end position="94"/>
    </location>
</feature>